<keyword evidence="2" id="KW-1185">Reference proteome</keyword>
<evidence type="ECO:0000313" key="2">
    <source>
        <dbReference type="Proteomes" id="UP001194468"/>
    </source>
</evidence>
<reference evidence="1" key="2">
    <citation type="journal article" date="2020" name="Nat. Commun.">
        <title>Large-scale genome sequencing of mycorrhizal fungi provides insights into the early evolution of symbiotic traits.</title>
        <authorList>
            <person name="Miyauchi S."/>
            <person name="Kiss E."/>
            <person name="Kuo A."/>
            <person name="Drula E."/>
            <person name="Kohler A."/>
            <person name="Sanchez-Garcia M."/>
            <person name="Morin E."/>
            <person name="Andreopoulos B."/>
            <person name="Barry K.W."/>
            <person name="Bonito G."/>
            <person name="Buee M."/>
            <person name="Carver A."/>
            <person name="Chen C."/>
            <person name="Cichocki N."/>
            <person name="Clum A."/>
            <person name="Culley D."/>
            <person name="Crous P.W."/>
            <person name="Fauchery L."/>
            <person name="Girlanda M."/>
            <person name="Hayes R.D."/>
            <person name="Keri Z."/>
            <person name="LaButti K."/>
            <person name="Lipzen A."/>
            <person name="Lombard V."/>
            <person name="Magnuson J."/>
            <person name="Maillard F."/>
            <person name="Murat C."/>
            <person name="Nolan M."/>
            <person name="Ohm R.A."/>
            <person name="Pangilinan J."/>
            <person name="Pereira M.F."/>
            <person name="Perotto S."/>
            <person name="Peter M."/>
            <person name="Pfister S."/>
            <person name="Riley R."/>
            <person name="Sitrit Y."/>
            <person name="Stielow J.B."/>
            <person name="Szollosi G."/>
            <person name="Zifcakova L."/>
            <person name="Stursova M."/>
            <person name="Spatafora J.W."/>
            <person name="Tedersoo L."/>
            <person name="Vaario L.M."/>
            <person name="Yamada A."/>
            <person name="Yan M."/>
            <person name="Wang P."/>
            <person name="Xu J."/>
            <person name="Bruns T."/>
            <person name="Baldrian P."/>
            <person name="Vilgalys R."/>
            <person name="Dunand C."/>
            <person name="Henrissat B."/>
            <person name="Grigoriev I.V."/>
            <person name="Hibbett D."/>
            <person name="Nagy L.G."/>
            <person name="Martin F.M."/>
        </authorList>
    </citation>
    <scope>NUCLEOTIDE SEQUENCE</scope>
    <source>
        <strain evidence="1">BED1</strain>
    </source>
</reference>
<comment type="caution">
    <text evidence="1">The sequence shown here is derived from an EMBL/GenBank/DDBJ whole genome shotgun (WGS) entry which is preliminary data.</text>
</comment>
<dbReference type="Proteomes" id="UP001194468">
    <property type="component" value="Unassembled WGS sequence"/>
</dbReference>
<organism evidence="1 2">
    <name type="scientific">Boletus edulis BED1</name>
    <dbReference type="NCBI Taxonomy" id="1328754"/>
    <lineage>
        <taxon>Eukaryota</taxon>
        <taxon>Fungi</taxon>
        <taxon>Dikarya</taxon>
        <taxon>Basidiomycota</taxon>
        <taxon>Agaricomycotina</taxon>
        <taxon>Agaricomycetes</taxon>
        <taxon>Agaricomycetidae</taxon>
        <taxon>Boletales</taxon>
        <taxon>Boletineae</taxon>
        <taxon>Boletaceae</taxon>
        <taxon>Boletoideae</taxon>
        <taxon>Boletus</taxon>
    </lineage>
</organism>
<proteinExistence type="predicted"/>
<reference evidence="1" key="1">
    <citation type="submission" date="2019-10" db="EMBL/GenBank/DDBJ databases">
        <authorList>
            <consortium name="DOE Joint Genome Institute"/>
            <person name="Kuo A."/>
            <person name="Miyauchi S."/>
            <person name="Kiss E."/>
            <person name="Drula E."/>
            <person name="Kohler A."/>
            <person name="Sanchez-Garcia M."/>
            <person name="Andreopoulos B."/>
            <person name="Barry K.W."/>
            <person name="Bonito G."/>
            <person name="Buee M."/>
            <person name="Carver A."/>
            <person name="Chen C."/>
            <person name="Cichocki N."/>
            <person name="Clum A."/>
            <person name="Culley D."/>
            <person name="Crous P.W."/>
            <person name="Fauchery L."/>
            <person name="Girlanda M."/>
            <person name="Hayes R."/>
            <person name="Keri Z."/>
            <person name="LaButti K."/>
            <person name="Lipzen A."/>
            <person name="Lombard V."/>
            <person name="Magnuson J."/>
            <person name="Maillard F."/>
            <person name="Morin E."/>
            <person name="Murat C."/>
            <person name="Nolan M."/>
            <person name="Ohm R."/>
            <person name="Pangilinan J."/>
            <person name="Pereira M."/>
            <person name="Perotto S."/>
            <person name="Peter M."/>
            <person name="Riley R."/>
            <person name="Sitrit Y."/>
            <person name="Stielow B."/>
            <person name="Szollosi G."/>
            <person name="Zifcakova L."/>
            <person name="Stursova M."/>
            <person name="Spatafora J.W."/>
            <person name="Tedersoo L."/>
            <person name="Vaario L.-M."/>
            <person name="Yamada A."/>
            <person name="Yan M."/>
            <person name="Wang P."/>
            <person name="Xu J."/>
            <person name="Bruns T."/>
            <person name="Baldrian P."/>
            <person name="Vilgalys R."/>
            <person name="Henrissat B."/>
            <person name="Grigoriev I.V."/>
            <person name="Hibbett D."/>
            <person name="Nagy L.G."/>
            <person name="Martin F.M."/>
        </authorList>
    </citation>
    <scope>NUCLEOTIDE SEQUENCE</scope>
    <source>
        <strain evidence="1">BED1</strain>
    </source>
</reference>
<sequence length="180" mass="19994">MRAELEGGALGRVCDFKDERDMTSLDIEAYPTLPSLPHVPGTDSCILHRCLPNRHRNTLIRSVTPAHDRTSLLGRRLRKKKGVNFTVALPRSQLPGMPDKLVNRILEDFQPDGFVASITHNLHFQLNSASLIRQVLNQIHTLMYDSSSGKPCYGTNTTGVPSSAHSWQTCIGRAVGMSYQ</sequence>
<protein>
    <submittedName>
        <fullName evidence="1">Uncharacterized protein</fullName>
    </submittedName>
</protein>
<accession>A0AAD4BZY1</accession>
<dbReference type="EMBL" id="WHUW01000007">
    <property type="protein sequence ID" value="KAF8443947.1"/>
    <property type="molecule type" value="Genomic_DNA"/>
</dbReference>
<evidence type="ECO:0000313" key="1">
    <source>
        <dbReference type="EMBL" id="KAF8443947.1"/>
    </source>
</evidence>
<dbReference type="AlphaFoldDB" id="A0AAD4BZY1"/>
<name>A0AAD4BZY1_BOLED</name>
<gene>
    <name evidence="1" type="ORF">L210DRAFT_3102763</name>
</gene>